<dbReference type="InterPro" id="IPR052415">
    <property type="entry name" value="Diphthine_MTase"/>
</dbReference>
<protein>
    <recommendedName>
        <fullName evidence="6">methylated diphthine methylhydrolase</fullName>
        <ecNumber evidence="6">3.1.1.97</ecNumber>
    </recommendedName>
</protein>
<evidence type="ECO:0000313" key="9">
    <source>
        <dbReference type="Proteomes" id="UP000521943"/>
    </source>
</evidence>
<dbReference type="PANTHER" id="PTHR46042:SF1">
    <property type="entry name" value="DIPHTHINE METHYLTRANSFERASE"/>
    <property type="match status" value="1"/>
</dbReference>
<dbReference type="Pfam" id="PF00400">
    <property type="entry name" value="WD40"/>
    <property type="match status" value="1"/>
</dbReference>
<gene>
    <name evidence="8" type="ORF">DFP72DRAFT_865344</name>
</gene>
<sequence length="365" mass="40583">MSPPFDTDYPADTLEFCPNEGSTDIFVCGTYKLIERPPQPESEEPSPPQPAKRIGQCMVFRVKDAEVPEGEAPFTHTQSLDFPAIPDMKWCHGSALEKPTLGIADSEGSITLCQWDAATSELQRINSVRCADPTTLCLSLDWNNRIKGSSQLGDLVVSLSNGSLCHLQPDSTGGLTVTSEWNAHDYEPWIASWNYHDINVIYSGGDDLKMKAWDTRAGFEMPIFVNKRFDAGVTCIQSHPYDPNQIAVGSYDAKVRIFDPRNLARPTSDLAVGGGVWRVKWHPHPERKTDLLVACMHDGFKITRFSDSGSPTIIKEFTEHESLAYGTDWSYAPSSKKTGGEGNEYPESWVGTCSFYDHRLHVWSG</sequence>
<organism evidence="8 9">
    <name type="scientific">Ephemerocybe angulata</name>
    <dbReference type="NCBI Taxonomy" id="980116"/>
    <lineage>
        <taxon>Eukaryota</taxon>
        <taxon>Fungi</taxon>
        <taxon>Dikarya</taxon>
        <taxon>Basidiomycota</taxon>
        <taxon>Agaricomycotina</taxon>
        <taxon>Agaricomycetes</taxon>
        <taxon>Agaricomycetidae</taxon>
        <taxon>Agaricales</taxon>
        <taxon>Agaricineae</taxon>
        <taxon>Psathyrellaceae</taxon>
        <taxon>Ephemerocybe</taxon>
    </lineage>
</organism>
<dbReference type="SUPFAM" id="SSF50978">
    <property type="entry name" value="WD40 repeat-like"/>
    <property type="match status" value="1"/>
</dbReference>
<dbReference type="GO" id="GO:0005737">
    <property type="term" value="C:cytoplasm"/>
    <property type="evidence" value="ECO:0007669"/>
    <property type="project" value="TreeGrafter"/>
</dbReference>
<keyword evidence="3" id="KW-0677">Repeat</keyword>
<reference evidence="8 9" key="1">
    <citation type="submission" date="2020-07" db="EMBL/GenBank/DDBJ databases">
        <title>Comparative genomics of pyrophilous fungi reveals a link between fire events and developmental genes.</title>
        <authorList>
            <consortium name="DOE Joint Genome Institute"/>
            <person name="Steindorff A.S."/>
            <person name="Carver A."/>
            <person name="Calhoun S."/>
            <person name="Stillman K."/>
            <person name="Liu H."/>
            <person name="Lipzen A."/>
            <person name="Pangilinan J."/>
            <person name="Labutti K."/>
            <person name="Bruns T.D."/>
            <person name="Grigoriev I.V."/>
        </authorList>
    </citation>
    <scope>NUCLEOTIDE SEQUENCE [LARGE SCALE GENOMIC DNA]</scope>
    <source>
        <strain evidence="8 9">CBS 144469</strain>
    </source>
</reference>
<evidence type="ECO:0000256" key="7">
    <source>
        <dbReference type="ARBA" id="ARBA00047551"/>
    </source>
</evidence>
<keyword evidence="9" id="KW-1185">Reference proteome</keyword>
<evidence type="ECO:0000256" key="1">
    <source>
        <dbReference type="ARBA" id="ARBA00005156"/>
    </source>
</evidence>
<evidence type="ECO:0000256" key="6">
    <source>
        <dbReference type="ARBA" id="ARBA00039131"/>
    </source>
</evidence>
<comment type="pathway">
    <text evidence="1">Protein modification; peptidyl-diphthamide biosynthesis.</text>
</comment>
<dbReference type="GO" id="GO:0017183">
    <property type="term" value="P:protein histidyl modification to diphthamide"/>
    <property type="evidence" value="ECO:0007669"/>
    <property type="project" value="TreeGrafter"/>
</dbReference>
<dbReference type="PANTHER" id="PTHR46042">
    <property type="entry name" value="DIPHTHINE METHYLTRANSFERASE"/>
    <property type="match status" value="1"/>
</dbReference>
<evidence type="ECO:0000256" key="5">
    <source>
        <dbReference type="ARBA" id="ARBA00038092"/>
    </source>
</evidence>
<dbReference type="Gene3D" id="2.130.10.10">
    <property type="entry name" value="YVTN repeat-like/Quinoprotein amine dehydrogenase"/>
    <property type="match status" value="1"/>
</dbReference>
<dbReference type="AlphaFoldDB" id="A0A8H6MGP6"/>
<accession>A0A8H6MGP6</accession>
<comment type="similarity">
    <text evidence="5">Belongs to the DPH7 family.</text>
</comment>
<dbReference type="EC" id="3.1.1.97" evidence="6"/>
<evidence type="ECO:0000256" key="2">
    <source>
        <dbReference type="ARBA" id="ARBA00022574"/>
    </source>
</evidence>
<dbReference type="InterPro" id="IPR036322">
    <property type="entry name" value="WD40_repeat_dom_sf"/>
</dbReference>
<proteinExistence type="inferred from homology"/>
<dbReference type="EMBL" id="JACGCI010000001">
    <property type="protein sequence ID" value="KAF6766024.1"/>
    <property type="molecule type" value="Genomic_DNA"/>
</dbReference>
<keyword evidence="4" id="KW-0378">Hydrolase</keyword>
<comment type="catalytic activity">
    <reaction evidence="7">
        <text>diphthine methyl ester-[translation elongation factor 2] + H2O = diphthine-[translation elongation factor 2] + methanol + H(+)</text>
        <dbReference type="Rhea" id="RHEA:42656"/>
        <dbReference type="Rhea" id="RHEA-COMP:10172"/>
        <dbReference type="Rhea" id="RHEA-COMP:10173"/>
        <dbReference type="ChEBI" id="CHEBI:15377"/>
        <dbReference type="ChEBI" id="CHEBI:15378"/>
        <dbReference type="ChEBI" id="CHEBI:17790"/>
        <dbReference type="ChEBI" id="CHEBI:79005"/>
        <dbReference type="ChEBI" id="CHEBI:82696"/>
        <dbReference type="EC" id="3.1.1.97"/>
    </reaction>
</comment>
<dbReference type="InterPro" id="IPR001680">
    <property type="entry name" value="WD40_rpt"/>
</dbReference>
<evidence type="ECO:0000256" key="4">
    <source>
        <dbReference type="ARBA" id="ARBA00022801"/>
    </source>
</evidence>
<name>A0A8H6MGP6_9AGAR</name>
<keyword evidence="2" id="KW-0853">WD repeat</keyword>
<evidence type="ECO:0000313" key="8">
    <source>
        <dbReference type="EMBL" id="KAF6766024.1"/>
    </source>
</evidence>
<dbReference type="GO" id="GO:0061685">
    <property type="term" value="F:diphthine methylesterase activity"/>
    <property type="evidence" value="ECO:0007669"/>
    <property type="project" value="UniProtKB-EC"/>
</dbReference>
<dbReference type="SMART" id="SM00320">
    <property type="entry name" value="WD40"/>
    <property type="match status" value="3"/>
</dbReference>
<dbReference type="InterPro" id="IPR015943">
    <property type="entry name" value="WD40/YVTN_repeat-like_dom_sf"/>
</dbReference>
<dbReference type="OrthoDB" id="1930760at2759"/>
<comment type="caution">
    <text evidence="8">The sequence shown here is derived from an EMBL/GenBank/DDBJ whole genome shotgun (WGS) entry which is preliminary data.</text>
</comment>
<dbReference type="Proteomes" id="UP000521943">
    <property type="component" value="Unassembled WGS sequence"/>
</dbReference>
<evidence type="ECO:0000256" key="3">
    <source>
        <dbReference type="ARBA" id="ARBA00022737"/>
    </source>
</evidence>